<keyword evidence="1" id="KW-0812">Transmembrane</keyword>
<proteinExistence type="predicted"/>
<gene>
    <name evidence="3" type="ORF">C7377_0784</name>
</gene>
<dbReference type="PANTHER" id="PTHR34978:SF3">
    <property type="entry name" value="SLR0241 PROTEIN"/>
    <property type="match status" value="1"/>
</dbReference>
<dbReference type="Pfam" id="PF05569">
    <property type="entry name" value="Peptidase_M56"/>
    <property type="match status" value="1"/>
</dbReference>
<evidence type="ECO:0000259" key="2">
    <source>
        <dbReference type="Pfam" id="PF05569"/>
    </source>
</evidence>
<protein>
    <submittedName>
        <fullName evidence="3">BlaR1 peptidase M56</fullName>
    </submittedName>
</protein>
<organism evidence="3 4">
    <name type="scientific">Balneicella halophila</name>
    <dbReference type="NCBI Taxonomy" id="1537566"/>
    <lineage>
        <taxon>Bacteria</taxon>
        <taxon>Pseudomonadati</taxon>
        <taxon>Bacteroidota</taxon>
        <taxon>Bacteroidia</taxon>
        <taxon>Bacteroidales</taxon>
        <taxon>Balneicellaceae</taxon>
        <taxon>Balneicella</taxon>
    </lineage>
</organism>
<keyword evidence="4" id="KW-1185">Reference proteome</keyword>
<dbReference type="AlphaFoldDB" id="A0A7L4URR7"/>
<feature type="domain" description="Peptidase M56" evidence="2">
    <location>
        <begin position="141"/>
        <end position="261"/>
    </location>
</feature>
<evidence type="ECO:0000256" key="1">
    <source>
        <dbReference type="SAM" id="Phobius"/>
    </source>
</evidence>
<keyword evidence="1" id="KW-0472">Membrane</keyword>
<dbReference type="InterPro" id="IPR008756">
    <property type="entry name" value="Peptidase_M56"/>
</dbReference>
<name>A0A7L4URR7_BALHA</name>
<dbReference type="PANTHER" id="PTHR34978">
    <property type="entry name" value="POSSIBLE SENSOR-TRANSDUCER PROTEIN BLAR"/>
    <property type="match status" value="1"/>
</dbReference>
<feature type="transmembrane region" description="Helical" evidence="1">
    <location>
        <begin position="6"/>
        <end position="23"/>
    </location>
</feature>
<reference evidence="3 4" key="1">
    <citation type="submission" date="2018-05" db="EMBL/GenBank/DDBJ databases">
        <title>Genomic Encyclopedia of Type Strains, Phase IV (KMG-IV): sequencing the most valuable type-strain genomes for metagenomic binning, comparative biology and taxonomic classification.</title>
        <authorList>
            <person name="Goeker M."/>
        </authorList>
    </citation>
    <scope>NUCLEOTIDE SEQUENCE [LARGE SCALE GENOMIC DNA]</scope>
    <source>
        <strain evidence="3 4">DSM 28579</strain>
    </source>
</reference>
<feature type="transmembrane region" description="Helical" evidence="1">
    <location>
        <begin position="274"/>
        <end position="295"/>
    </location>
</feature>
<dbReference type="CDD" id="cd07341">
    <property type="entry name" value="M56_BlaR1_MecR1_like"/>
    <property type="match status" value="1"/>
</dbReference>
<evidence type="ECO:0000313" key="4">
    <source>
        <dbReference type="Proteomes" id="UP000251835"/>
    </source>
</evidence>
<dbReference type="Proteomes" id="UP000251835">
    <property type="component" value="Unassembled WGS sequence"/>
</dbReference>
<feature type="transmembrane region" description="Helical" evidence="1">
    <location>
        <begin position="35"/>
        <end position="57"/>
    </location>
</feature>
<evidence type="ECO:0000313" key="3">
    <source>
        <dbReference type="EMBL" id="PVX52466.1"/>
    </source>
</evidence>
<dbReference type="InterPro" id="IPR052173">
    <property type="entry name" value="Beta-lactam_resp_regulator"/>
</dbReference>
<feature type="transmembrane region" description="Helical" evidence="1">
    <location>
        <begin position="101"/>
        <end position="121"/>
    </location>
</feature>
<dbReference type="EMBL" id="QENZ01000003">
    <property type="protein sequence ID" value="PVX52466.1"/>
    <property type="molecule type" value="Genomic_DNA"/>
</dbReference>
<dbReference type="OrthoDB" id="9814002at2"/>
<accession>A0A7L4URR7</accession>
<keyword evidence="1" id="KW-1133">Transmembrane helix</keyword>
<sequence>MIAFIVKTLICSGLLYGLYYFLLRKETFFRLNRIYLLAILLLSALIPLIQITIPIGVSTPESFFYTLVDGTKEFFFVYLLDEVIIYGKASPFSWPNIIEKVYYIGIFVFSIRVFVFLYQITSLHRVSKKYRKDGVRLFVHNKPFTAFSFWNIIYVNKEELNAPDFKVIWKHEIEHIKQGHTIESFLLEVWSCIFWFNPFVWSIKRKLKEIHEYQTDYSLIEQGMDTIVYQQHLLNYTLDGHSFAEASNFAATALKNRIKMLAKSKSPLWRKTKVSLVLPLLLVLVLAFATDYAPLNASETISEPVSPVIDSLSTDSIPVIFE</sequence>
<comment type="caution">
    <text evidence="3">The sequence shown here is derived from an EMBL/GenBank/DDBJ whole genome shotgun (WGS) entry which is preliminary data.</text>
</comment>
<dbReference type="RefSeq" id="WP_116495995.1">
    <property type="nucleotide sequence ID" value="NZ_QENZ01000003.1"/>
</dbReference>